<feature type="transmembrane region" description="Helical" evidence="1">
    <location>
        <begin position="261"/>
        <end position="279"/>
    </location>
</feature>
<sequence>MKVTRKQEKVIRHTLEGWRKEGVIDETEQQRLEQNLSVQLFDWQRLSRYAFWIALACAIIAIGSLVADEYLMALLFNFGYLTRAIILALISAALYFWGFRRQNITPEKRYSNEAILFMGVLFTALCLSQVGMALDTGSGNVAPLFLLGCAIYGAIGYLGRSGLIWLFCLLALGSFFGTSTGYASGWGAYWLGMNYPIRFVLFGGVLLAACYLLKPILQQRNLFNTSKAMGLLYLFIALWILSIFGNYDYDIWQSVRQMELMHWSLLFALAAGACIWISLKTDDGMLRGFGLTFLGINLYTRYFEMFWDDTNKVIFFLLLAISLALVGRYAEKIWRVGEGR</sequence>
<feature type="transmembrane region" description="Helical" evidence="1">
    <location>
        <begin position="73"/>
        <end position="98"/>
    </location>
</feature>
<accession>A0A085GEE5</accession>
<feature type="transmembrane region" description="Helical" evidence="1">
    <location>
        <begin position="195"/>
        <end position="217"/>
    </location>
</feature>
<dbReference type="AlphaFoldDB" id="A0A085GEE5"/>
<dbReference type="Proteomes" id="UP000028653">
    <property type="component" value="Unassembled WGS sequence"/>
</dbReference>
<dbReference type="eggNOG" id="ENOG502Z8RZ">
    <property type="taxonomic scope" value="Bacteria"/>
</dbReference>
<evidence type="ECO:0000313" key="2">
    <source>
        <dbReference type="EMBL" id="KFC82090.1"/>
    </source>
</evidence>
<dbReference type="RefSeq" id="WP_034495162.1">
    <property type="nucleotide sequence ID" value="NZ_JMPI01000025.1"/>
</dbReference>
<dbReference type="EMBL" id="JMPI01000025">
    <property type="protein sequence ID" value="KFC82090.1"/>
    <property type="molecule type" value="Genomic_DNA"/>
</dbReference>
<feature type="transmembrane region" description="Helical" evidence="1">
    <location>
        <begin position="229"/>
        <end position="249"/>
    </location>
</feature>
<evidence type="ECO:0000313" key="3">
    <source>
        <dbReference type="Proteomes" id="UP000028653"/>
    </source>
</evidence>
<keyword evidence="1" id="KW-1133">Transmembrane helix</keyword>
<feature type="transmembrane region" description="Helical" evidence="1">
    <location>
        <begin position="286"/>
        <end position="307"/>
    </location>
</feature>
<keyword evidence="1" id="KW-0812">Transmembrane</keyword>
<comment type="caution">
    <text evidence="2">The sequence shown here is derived from an EMBL/GenBank/DDBJ whole genome shotgun (WGS) entry which is preliminary data.</text>
</comment>
<reference evidence="2 3" key="1">
    <citation type="submission" date="2014-05" db="EMBL/GenBank/DDBJ databases">
        <title>ATOL: Assembling a taxonomically balanced genome-scale reconstruction of the evolutionary history of the Enterobacteriaceae.</title>
        <authorList>
            <person name="Plunkett G.III."/>
            <person name="Neeno-Eckwall E.C."/>
            <person name="Glasner J.D."/>
            <person name="Perna N.T."/>
        </authorList>
    </citation>
    <scope>NUCLEOTIDE SEQUENCE [LARGE SCALE GENOMIC DNA]</scope>
    <source>
        <strain evidence="2 3">ATCC 33320</strain>
    </source>
</reference>
<proteinExistence type="predicted"/>
<name>A0A085GEE5_9ENTR</name>
<dbReference type="OrthoDB" id="1120077at2"/>
<evidence type="ECO:0008006" key="4">
    <source>
        <dbReference type="Google" id="ProtNLM"/>
    </source>
</evidence>
<evidence type="ECO:0000256" key="1">
    <source>
        <dbReference type="SAM" id="Phobius"/>
    </source>
</evidence>
<protein>
    <recommendedName>
        <fullName evidence="4">DUF2157 domain-containing protein</fullName>
    </recommendedName>
</protein>
<feature type="transmembrane region" description="Helical" evidence="1">
    <location>
        <begin position="49"/>
        <end position="67"/>
    </location>
</feature>
<feature type="transmembrane region" description="Helical" evidence="1">
    <location>
        <begin position="313"/>
        <end position="330"/>
    </location>
</feature>
<feature type="transmembrane region" description="Helical" evidence="1">
    <location>
        <begin position="110"/>
        <end position="134"/>
    </location>
</feature>
<gene>
    <name evidence="2" type="ORF">GBAG_1806</name>
</gene>
<feature type="transmembrane region" description="Helical" evidence="1">
    <location>
        <begin position="140"/>
        <end position="158"/>
    </location>
</feature>
<keyword evidence="3" id="KW-1185">Reference proteome</keyword>
<organism evidence="2 3">
    <name type="scientific">Buttiauxella agrestis ATCC 33320</name>
    <dbReference type="NCBI Taxonomy" id="1006004"/>
    <lineage>
        <taxon>Bacteria</taxon>
        <taxon>Pseudomonadati</taxon>
        <taxon>Pseudomonadota</taxon>
        <taxon>Gammaproteobacteria</taxon>
        <taxon>Enterobacterales</taxon>
        <taxon>Enterobacteriaceae</taxon>
        <taxon>Buttiauxella</taxon>
    </lineage>
</organism>
<feature type="transmembrane region" description="Helical" evidence="1">
    <location>
        <begin position="163"/>
        <end position="183"/>
    </location>
</feature>
<dbReference type="STRING" id="1006004.GBAG_1806"/>
<keyword evidence="1" id="KW-0472">Membrane</keyword>